<dbReference type="PROSITE" id="PS50914">
    <property type="entry name" value="BON"/>
    <property type="match status" value="3"/>
</dbReference>
<gene>
    <name evidence="3" type="ORF">GCM10017581_010170</name>
</gene>
<keyword evidence="3" id="KW-0808">Transferase</keyword>
<dbReference type="PANTHER" id="PTHR34606">
    <property type="entry name" value="BON DOMAIN-CONTAINING PROTEIN"/>
    <property type="match status" value="1"/>
</dbReference>
<feature type="domain" description="BON" evidence="2">
    <location>
        <begin position="159"/>
        <end position="227"/>
    </location>
</feature>
<dbReference type="Gene3D" id="3.30.1340.30">
    <property type="match status" value="3"/>
</dbReference>
<dbReference type="Pfam" id="PF04972">
    <property type="entry name" value="BON"/>
    <property type="match status" value="3"/>
</dbReference>
<accession>A0A9W6NK21</accession>
<protein>
    <submittedName>
        <fullName evidence="3">Ornithine aminotransferase</fullName>
    </submittedName>
</protein>
<sequence>MTSATTTESRTDEQIQRDVLTELKWDARLQPNEIGVIVKGGVVTLTGWVDSFVKKWAAEQAVERVRGVRAVANDIEVRLPGWAERTDADIAAAVARALEWDAVLPPDAVTASVSNGWVTLRGEVEWEYQRREAERQVRRLTGVRGVTNLVTVRPKSNPSPDALRRKIQEALIRAAEVDAEQIDIDVQGDTVVLKGTVRSWAEREQAERAAWSAPGVTTVKNRITVEP</sequence>
<keyword evidence="4" id="KW-1185">Reference proteome</keyword>
<dbReference type="AlphaFoldDB" id="A0A9W6NK21"/>
<dbReference type="GO" id="GO:0008483">
    <property type="term" value="F:transaminase activity"/>
    <property type="evidence" value="ECO:0007669"/>
    <property type="project" value="UniProtKB-KW"/>
</dbReference>
<reference evidence="3" key="2">
    <citation type="submission" date="2023-01" db="EMBL/GenBank/DDBJ databases">
        <authorList>
            <person name="Sun Q."/>
            <person name="Evtushenko L."/>
        </authorList>
    </citation>
    <scope>NUCLEOTIDE SEQUENCE</scope>
    <source>
        <strain evidence="3">VKM Ac-1321</strain>
    </source>
</reference>
<dbReference type="Proteomes" id="UP001143480">
    <property type="component" value="Unassembled WGS sequence"/>
</dbReference>
<dbReference type="InterPro" id="IPR051686">
    <property type="entry name" value="Lipoprotein_DolP"/>
</dbReference>
<organism evidence="3 4">
    <name type="scientific">Dactylosporangium matsuzakiense</name>
    <dbReference type="NCBI Taxonomy" id="53360"/>
    <lineage>
        <taxon>Bacteria</taxon>
        <taxon>Bacillati</taxon>
        <taxon>Actinomycetota</taxon>
        <taxon>Actinomycetes</taxon>
        <taxon>Micromonosporales</taxon>
        <taxon>Micromonosporaceae</taxon>
        <taxon>Dactylosporangium</taxon>
    </lineage>
</organism>
<comment type="caution">
    <text evidence="3">The sequence shown here is derived from an EMBL/GenBank/DDBJ whole genome shotgun (WGS) entry which is preliminary data.</text>
</comment>
<evidence type="ECO:0000256" key="1">
    <source>
        <dbReference type="ARBA" id="ARBA00022729"/>
    </source>
</evidence>
<dbReference type="PANTHER" id="PTHR34606:SF4">
    <property type="entry name" value="OUTER MEMBRANE LIPOPROTEIN DOLP"/>
    <property type="match status" value="1"/>
</dbReference>
<keyword evidence="3" id="KW-0032">Aminotransferase</keyword>
<evidence type="ECO:0000313" key="3">
    <source>
        <dbReference type="EMBL" id="GLK99276.1"/>
    </source>
</evidence>
<reference evidence="3" key="1">
    <citation type="journal article" date="2014" name="Int. J. Syst. Evol. Microbiol.">
        <title>Complete genome sequence of Corynebacterium casei LMG S-19264T (=DSM 44701T), isolated from a smear-ripened cheese.</title>
        <authorList>
            <consortium name="US DOE Joint Genome Institute (JGI-PGF)"/>
            <person name="Walter F."/>
            <person name="Albersmeier A."/>
            <person name="Kalinowski J."/>
            <person name="Ruckert C."/>
        </authorList>
    </citation>
    <scope>NUCLEOTIDE SEQUENCE</scope>
    <source>
        <strain evidence="3">VKM Ac-1321</strain>
    </source>
</reference>
<dbReference type="InterPro" id="IPR014004">
    <property type="entry name" value="Transpt-assoc_nodulatn_dom_bac"/>
</dbReference>
<evidence type="ECO:0000259" key="2">
    <source>
        <dbReference type="PROSITE" id="PS50914"/>
    </source>
</evidence>
<feature type="domain" description="BON" evidence="2">
    <location>
        <begin position="86"/>
        <end position="154"/>
    </location>
</feature>
<dbReference type="SMART" id="SM00749">
    <property type="entry name" value="BON"/>
    <property type="match status" value="3"/>
</dbReference>
<dbReference type="EMBL" id="BSFP01000003">
    <property type="protein sequence ID" value="GLK99276.1"/>
    <property type="molecule type" value="Genomic_DNA"/>
</dbReference>
<feature type="domain" description="BON" evidence="2">
    <location>
        <begin position="11"/>
        <end position="79"/>
    </location>
</feature>
<dbReference type="RefSeq" id="WP_271188934.1">
    <property type="nucleotide sequence ID" value="NZ_BSFP01000003.1"/>
</dbReference>
<keyword evidence="1" id="KW-0732">Signal</keyword>
<dbReference type="InterPro" id="IPR007055">
    <property type="entry name" value="BON_dom"/>
</dbReference>
<evidence type="ECO:0000313" key="4">
    <source>
        <dbReference type="Proteomes" id="UP001143480"/>
    </source>
</evidence>
<name>A0A9W6NK21_9ACTN</name>
<proteinExistence type="predicted"/>